<feature type="compositionally biased region" description="Acidic residues" evidence="6">
    <location>
        <begin position="1428"/>
        <end position="1446"/>
    </location>
</feature>
<feature type="compositionally biased region" description="Pro residues" evidence="6">
    <location>
        <begin position="23"/>
        <end position="41"/>
    </location>
</feature>
<gene>
    <name evidence="8" type="ORF">TanjilG_05048</name>
</gene>
<dbReference type="Gramene" id="OIW02455">
    <property type="protein sequence ID" value="OIW02455"/>
    <property type="gene ID" value="TanjilG_05048"/>
</dbReference>
<feature type="region of interest" description="Disordered" evidence="6">
    <location>
        <begin position="1"/>
        <end position="125"/>
    </location>
</feature>
<dbReference type="Gene3D" id="4.10.1000.10">
    <property type="entry name" value="Zinc finger, CCCH-type"/>
    <property type="match status" value="1"/>
</dbReference>
<evidence type="ECO:0000256" key="5">
    <source>
        <dbReference type="PROSITE-ProRule" id="PRU00723"/>
    </source>
</evidence>
<dbReference type="SMART" id="SM00356">
    <property type="entry name" value="ZnF_C3H1"/>
    <property type="match status" value="3"/>
</dbReference>
<feature type="region of interest" description="Disordered" evidence="6">
    <location>
        <begin position="1333"/>
        <end position="1357"/>
    </location>
</feature>
<feature type="region of interest" description="Disordered" evidence="6">
    <location>
        <begin position="1879"/>
        <end position="1905"/>
    </location>
</feature>
<evidence type="ECO:0000313" key="9">
    <source>
        <dbReference type="Proteomes" id="UP000188354"/>
    </source>
</evidence>
<feature type="domain" description="C3H1-type" evidence="7">
    <location>
        <begin position="1807"/>
        <end position="1833"/>
    </location>
</feature>
<sequence>MDQHHYLRTKYAPTSSHHHNPNHLPPPPTLPPPPPPPPSHPYPSSYRATPPPPYHNNTYPPQFAPNYPIQQNRPISNNHHHPHSCPNSHSFSDNNDLPRRALPDLDQSSWNPNPRVTSENRHPRNYSPVYFDMELHHRPVDRLPPPPPPPLYQPIDNLQFDHDDGSSRLRMERMDVYELNPRERVRQREESVWGWGGDGNYHRTDFGPNYDSPSQQGVRDIGLKPEGCVHVYDVEGKVELSRGGSGIRDEGHGESKRWVNERNGPRVLRESLLHECPSFEFGKNEIGATGKNGNDFRIVCGKRDYYDNELGRYNSRGNSGDCAHEFTHTPLEKQIQKKSALLRLQTVKPNHRNHENEKFCNTGYAAENKSNFFRGKEQHGYIGHGHGVKAEERKESPVELDISFESNSLVAKAIVAPSSSAVVCDTNMTTVSYTDMSSTERRKKVSVSETDCSGLPLFKQSTGSVSLDSSPCKANATSSSAKDLSLQKNVSDTCSPPCTSFSDMSHCKNEATLSNGTTNLCSEKSSSIAVQKKKLVQRVVKKVVKNRNSTVSHSPSINTHHGTVQTDSLTTKLPSYPALDKIETSLKEKSTTGDKVSTTDSLHSLPNEGNVLPEDMKKGLSLLSFEPHSRSHDYKTGEDSDIGKLARFEGGRNISNSPSRVSASNDDKHNDFDDLVANNSVHELNGSTSEINGMVYDNKQLCQNEVSPSLINYSNIGCSQNSYLVDLGDEINCSLVCSADNIVNTDLIKTRESENDRVYHFNSNDLTGSEVNHTENLTGSGENFTVSESGNDGIAGKALRITQNTNLERNQDTDVPISEVIAISSSVNNRIQEDPNCIQHTSVLKQGSANESANSEDNITTHCCDTGKLVPPSDATISLENCDTEETLSNFNISVGFDTYKIKEREVKSHLNILSSKIEGISPDPVNPVSYASDVGIATNVLKLPSLSQDFDQSVQSLDFNSKSSADEVTTLHGKIEVSETEIYVENNGNDVANKVSRVSKREKVTARHPTFSNAVVVTTSCAVDLTSFSDNQAHKKGGTLSSMSTLSISQSIPYSEGTAKLPDNILVGGSFESMSADRGFMSSEHSEIQHADIASYSLCENVPIPHLQFAMLQGEKKENSIQAVPVSRTQTDTLVMGNSKGEKTDLQVVEESYQYRDLVQISPIADMESNDLNTKDDLLPQQNLMPCHNDGDGVNASILDVELIEDVPDALSNMCSKGMASEVPAGKILNYITSSQDYSEVKSHGLSSGGVIPKTFQGHSFTFSKTKTSASSYYISKPRTCLRTLNTSHTSLPGIKPLVATVPPTRLILERKGNTQNTSYIRKGNSLVRKPSLVSASPQISSAEQSPSFSSDELPINTRSESRVDLTEPILKIGITNAPQQRQRTPPAPIDINSKENMSPPLVEPPSSVCYDSPNYFENAMKHYETPDDQTDPSNNEENEVEANDENISSLKPKRIVYIKPKTNQLVATSNYCNVSVSTDNNTQIAFSDGYYKRSKNQLVRTTFESHINQTVAMPNSTVNSNGQGVRKVLSSKRFSKRRSHKVAGTSCKPLRASLVWTLKGKNSSKNVCDSWYYQKVLPHLFPWKRTPYLRGFVNNYASSSNHSSLSAISKKLLLFRKRDTVYTRSTHGFSLWKSKVLGVGRSSLKWSKSTEKHSKLANEEATLAVAAVERKKREQENAACIGSRAKRERIFRIGSVRYRMDPSRRTLKRISDDEPMSSASVPSGLTAKRAYIPRRLVIGNDEYIQIGNGNQLIRDPKKRTRKLANEKDGGKCPYIHDPSKIAVCTKFLNGLCSTPNCTLTHKVIPERMPDCSYFLQGLCTNRDCPCRHVNVNPKASICEGFLKGYCADGNEKHSCVCPTFEATGTCSHGTKCKLHHPVRQSKGKKRKRSEDQESRGRYFGSSPVHVSEPGMMVAPRQCHRHVDVELPDYIGLDVDVDKEVAESVDQSFEQAMLCDSDSLDLELDNFDELIEPVLIMKSSQS</sequence>
<dbReference type="FunFam" id="4.10.1000.10:FF:000008">
    <property type="entry name" value="zinc finger CCCH domain-containing protein 3"/>
    <property type="match status" value="1"/>
</dbReference>
<feature type="region of interest" description="Disordered" evidence="6">
    <location>
        <begin position="584"/>
        <end position="613"/>
    </location>
</feature>
<name>A0A4P1R5C5_LUPAN</name>
<proteinExistence type="predicted"/>
<protein>
    <recommendedName>
        <fullName evidence="7">C3H1-type domain-containing protein</fullName>
    </recommendedName>
</protein>
<feature type="domain" description="C3H1-type" evidence="7">
    <location>
        <begin position="1858"/>
        <end position="1881"/>
    </location>
</feature>
<evidence type="ECO:0000256" key="4">
    <source>
        <dbReference type="ARBA" id="ARBA00022833"/>
    </source>
</evidence>
<dbReference type="GO" id="GO:0005634">
    <property type="term" value="C:nucleus"/>
    <property type="evidence" value="ECO:0007669"/>
    <property type="project" value="TreeGrafter"/>
</dbReference>
<feature type="compositionally biased region" description="Polar residues" evidence="6">
    <location>
        <begin position="1335"/>
        <end position="1352"/>
    </location>
</feature>
<dbReference type="EMBL" id="CM007371">
    <property type="protein sequence ID" value="OIW02455.1"/>
    <property type="molecule type" value="Genomic_DNA"/>
</dbReference>
<organism evidence="8 9">
    <name type="scientific">Lupinus angustifolius</name>
    <name type="common">Narrow-leaved blue lupine</name>
    <dbReference type="NCBI Taxonomy" id="3871"/>
    <lineage>
        <taxon>Eukaryota</taxon>
        <taxon>Viridiplantae</taxon>
        <taxon>Streptophyta</taxon>
        <taxon>Embryophyta</taxon>
        <taxon>Tracheophyta</taxon>
        <taxon>Spermatophyta</taxon>
        <taxon>Magnoliopsida</taxon>
        <taxon>eudicotyledons</taxon>
        <taxon>Gunneridae</taxon>
        <taxon>Pentapetalae</taxon>
        <taxon>rosids</taxon>
        <taxon>fabids</taxon>
        <taxon>Fabales</taxon>
        <taxon>Fabaceae</taxon>
        <taxon>Papilionoideae</taxon>
        <taxon>50 kb inversion clade</taxon>
        <taxon>genistoids sensu lato</taxon>
        <taxon>core genistoids</taxon>
        <taxon>Genisteae</taxon>
        <taxon>Lupinus</taxon>
    </lineage>
</organism>
<dbReference type="PROSITE" id="PS50103">
    <property type="entry name" value="ZF_C3H1"/>
    <property type="match status" value="2"/>
</dbReference>
<reference evidence="8 9" key="1">
    <citation type="journal article" date="2017" name="Plant Biotechnol. J.">
        <title>A comprehensive draft genome sequence for lupin (Lupinus angustifolius), an emerging health food: insights into plant-microbe interactions and legume evolution.</title>
        <authorList>
            <person name="Hane J.K."/>
            <person name="Ming Y."/>
            <person name="Kamphuis L.G."/>
            <person name="Nelson M.N."/>
            <person name="Garg G."/>
            <person name="Atkins C.A."/>
            <person name="Bayer P.E."/>
            <person name="Bravo A."/>
            <person name="Bringans S."/>
            <person name="Cannon S."/>
            <person name="Edwards D."/>
            <person name="Foley R."/>
            <person name="Gao L.L."/>
            <person name="Harrison M.J."/>
            <person name="Huang W."/>
            <person name="Hurgobin B."/>
            <person name="Li S."/>
            <person name="Liu C.W."/>
            <person name="McGrath A."/>
            <person name="Morahan G."/>
            <person name="Murray J."/>
            <person name="Weller J."/>
            <person name="Jian J."/>
            <person name="Singh K.B."/>
        </authorList>
    </citation>
    <scope>NUCLEOTIDE SEQUENCE [LARGE SCALE GENOMIC DNA]</scope>
    <source>
        <strain evidence="9">cv. Tanjil</strain>
        <tissue evidence="8">Whole plant</tissue>
    </source>
</reference>
<evidence type="ECO:0000256" key="1">
    <source>
        <dbReference type="ARBA" id="ARBA00022723"/>
    </source>
</evidence>
<feature type="compositionally biased region" description="Polar residues" evidence="6">
    <location>
        <begin position="593"/>
        <end position="604"/>
    </location>
</feature>
<dbReference type="InterPro" id="IPR000571">
    <property type="entry name" value="Znf_CCCH"/>
</dbReference>
<accession>A0A4P1R5C5</accession>
<feature type="zinc finger region" description="C3H1-type" evidence="5">
    <location>
        <begin position="1858"/>
        <end position="1881"/>
    </location>
</feature>
<feature type="compositionally biased region" description="Polar residues" evidence="6">
    <location>
        <begin position="106"/>
        <end position="117"/>
    </location>
</feature>
<feature type="zinc finger region" description="C3H1-type" evidence="5">
    <location>
        <begin position="1807"/>
        <end position="1833"/>
    </location>
</feature>
<keyword evidence="3 5" id="KW-0863">Zinc-finger</keyword>
<feature type="compositionally biased region" description="Basic residues" evidence="6">
    <location>
        <begin position="1879"/>
        <end position="1889"/>
    </location>
</feature>
<dbReference type="GO" id="GO:0008270">
    <property type="term" value="F:zinc ion binding"/>
    <property type="evidence" value="ECO:0007669"/>
    <property type="project" value="UniProtKB-KW"/>
</dbReference>
<feature type="region of interest" description="Disordered" evidence="6">
    <location>
        <begin position="548"/>
        <end position="568"/>
    </location>
</feature>
<keyword evidence="2" id="KW-0677">Repeat</keyword>
<dbReference type="PANTHER" id="PTHR46156:SF1">
    <property type="entry name" value="ZINC FINGER CCCH DOMAIN-CONTAINING PROTEIN 3"/>
    <property type="match status" value="1"/>
</dbReference>
<keyword evidence="1 5" id="KW-0479">Metal-binding</keyword>
<keyword evidence="4 5" id="KW-0862">Zinc</keyword>
<dbReference type="STRING" id="3871.A0A4P1R5C5"/>
<evidence type="ECO:0000256" key="3">
    <source>
        <dbReference type="ARBA" id="ARBA00022771"/>
    </source>
</evidence>
<feature type="region of interest" description="Disordered" evidence="6">
    <location>
        <begin position="1425"/>
        <end position="1449"/>
    </location>
</feature>
<feature type="compositionally biased region" description="Polar residues" evidence="6">
    <location>
        <begin position="549"/>
        <end position="568"/>
    </location>
</feature>
<dbReference type="Proteomes" id="UP000188354">
    <property type="component" value="Chromosome LG11"/>
</dbReference>
<evidence type="ECO:0000256" key="2">
    <source>
        <dbReference type="ARBA" id="ARBA00022737"/>
    </source>
</evidence>
<dbReference type="PANTHER" id="PTHR46156">
    <property type="entry name" value="CCCH ZINGC FINGER"/>
    <property type="match status" value="1"/>
</dbReference>
<evidence type="ECO:0000313" key="8">
    <source>
        <dbReference type="EMBL" id="OIW02455.1"/>
    </source>
</evidence>
<evidence type="ECO:0000256" key="6">
    <source>
        <dbReference type="SAM" id="MobiDB-lite"/>
    </source>
</evidence>
<keyword evidence="9" id="KW-1185">Reference proteome</keyword>
<evidence type="ECO:0000259" key="7">
    <source>
        <dbReference type="PROSITE" id="PS50103"/>
    </source>
</evidence>